<dbReference type="GO" id="GO:0009830">
    <property type="term" value="P:cell wall modification involved in abscission"/>
    <property type="evidence" value="ECO:0007669"/>
    <property type="project" value="UniProtKB-ARBA"/>
</dbReference>
<comment type="similarity">
    <text evidence="2 12">Belongs to the glycosyl hydrolase 28 family.</text>
</comment>
<dbReference type="InterPro" id="IPR011050">
    <property type="entry name" value="Pectin_lyase_fold/virulence"/>
</dbReference>
<evidence type="ECO:0000256" key="10">
    <source>
        <dbReference type="ARBA" id="ARBA00034074"/>
    </source>
</evidence>
<dbReference type="FunFam" id="2.160.20.10:FF:000028">
    <property type="entry name" value="Polygalacturonase QRT2"/>
    <property type="match status" value="1"/>
</dbReference>
<keyword evidence="9" id="KW-0961">Cell wall biogenesis/degradation</keyword>
<dbReference type="PROSITE" id="PS00502">
    <property type="entry name" value="POLYGALACTURONASE"/>
    <property type="match status" value="1"/>
</dbReference>
<accession>A0AAP0RQT3</accession>
<dbReference type="AlphaFoldDB" id="A0AAP0RQT3"/>
<dbReference type="PANTHER" id="PTHR31375">
    <property type="match status" value="1"/>
</dbReference>
<dbReference type="Proteomes" id="UP001415857">
    <property type="component" value="Unassembled WGS sequence"/>
</dbReference>
<keyword evidence="14" id="KW-1185">Reference proteome</keyword>
<organism evidence="13 14">
    <name type="scientific">Liquidambar formosana</name>
    <name type="common">Formosan gum</name>
    <dbReference type="NCBI Taxonomy" id="63359"/>
    <lineage>
        <taxon>Eukaryota</taxon>
        <taxon>Viridiplantae</taxon>
        <taxon>Streptophyta</taxon>
        <taxon>Embryophyta</taxon>
        <taxon>Tracheophyta</taxon>
        <taxon>Spermatophyta</taxon>
        <taxon>Magnoliopsida</taxon>
        <taxon>eudicotyledons</taxon>
        <taxon>Gunneridae</taxon>
        <taxon>Pentapetalae</taxon>
        <taxon>Saxifragales</taxon>
        <taxon>Altingiaceae</taxon>
        <taxon>Liquidambar</taxon>
    </lineage>
</organism>
<dbReference type="GO" id="GO:0009901">
    <property type="term" value="P:anther dehiscence"/>
    <property type="evidence" value="ECO:0007669"/>
    <property type="project" value="UniProtKB-ARBA"/>
</dbReference>
<evidence type="ECO:0000313" key="13">
    <source>
        <dbReference type="EMBL" id="KAK9282738.1"/>
    </source>
</evidence>
<dbReference type="EC" id="3.2.1.15" evidence="3"/>
<dbReference type="Gene3D" id="2.160.20.10">
    <property type="entry name" value="Single-stranded right-handed beta-helix, Pectin lyase-like"/>
    <property type="match status" value="1"/>
</dbReference>
<evidence type="ECO:0000256" key="4">
    <source>
        <dbReference type="ARBA" id="ARBA00022512"/>
    </source>
</evidence>
<dbReference type="InterPro" id="IPR012334">
    <property type="entry name" value="Pectin_lyas_fold"/>
</dbReference>
<evidence type="ECO:0000256" key="12">
    <source>
        <dbReference type="RuleBase" id="RU361169"/>
    </source>
</evidence>
<keyword evidence="6" id="KW-0732">Signal</keyword>
<keyword evidence="5" id="KW-0964">Secreted</keyword>
<sequence length="402" mass="44372">MIKMFSQGHILPLFIMLISFPYCFSSFQKIPLSNYLHHQTPPHDTPRGYPTFFRSINDDQDDSFEPNLESLFKFETHETFELPRLAQVSSPTSSPDTVNVDDFGAKGDGRDDTKAFKNAWNAACSSELGAVIVVPKNKNYLLKPITFSGPCKSAITMKIYGTIIASGNASDYEKDRLHWLVFNNIQNIKVEGGGTINGNGKIWWKNSCKVDKTRPCQHAPTAVTFYGCKNLRVDNLKIKNAQQMHLTFQNCVNVRASNLMVTAPGDSPNTDGIHVTGTQNIQIIKCVIRTGDDCISIVSGSKNVQALDITCGPGHGISIGSLGSNNSTAYVSDVMVNRAKLSGTTNGVRIKTWQGGSGYAKNIRFQNIMMHNVSNPIIINQNYCDQDDPCPEQFVKSYKVGL</sequence>
<evidence type="ECO:0000256" key="6">
    <source>
        <dbReference type="ARBA" id="ARBA00022729"/>
    </source>
</evidence>
<dbReference type="SUPFAM" id="SSF51126">
    <property type="entry name" value="Pectin lyase-like"/>
    <property type="match status" value="1"/>
</dbReference>
<dbReference type="InterPro" id="IPR006626">
    <property type="entry name" value="PbH1"/>
</dbReference>
<evidence type="ECO:0000313" key="14">
    <source>
        <dbReference type="Proteomes" id="UP001415857"/>
    </source>
</evidence>
<comment type="caution">
    <text evidence="13">The sequence shown here is derived from an EMBL/GenBank/DDBJ whole genome shotgun (WGS) entry which is preliminary data.</text>
</comment>
<evidence type="ECO:0000256" key="8">
    <source>
        <dbReference type="ARBA" id="ARBA00023295"/>
    </source>
</evidence>
<keyword evidence="4" id="KW-0134">Cell wall</keyword>
<keyword evidence="8 12" id="KW-0326">Glycosidase</keyword>
<evidence type="ECO:0000256" key="1">
    <source>
        <dbReference type="ARBA" id="ARBA00004191"/>
    </source>
</evidence>
<evidence type="ECO:0000256" key="9">
    <source>
        <dbReference type="ARBA" id="ARBA00023316"/>
    </source>
</evidence>
<dbReference type="GO" id="GO:0004650">
    <property type="term" value="F:polygalacturonase activity"/>
    <property type="evidence" value="ECO:0007669"/>
    <property type="project" value="UniProtKB-EC"/>
</dbReference>
<evidence type="ECO:0000256" key="7">
    <source>
        <dbReference type="ARBA" id="ARBA00022801"/>
    </source>
</evidence>
<dbReference type="GO" id="GO:0005975">
    <property type="term" value="P:carbohydrate metabolic process"/>
    <property type="evidence" value="ECO:0007669"/>
    <property type="project" value="InterPro"/>
</dbReference>
<dbReference type="GO" id="GO:0010047">
    <property type="term" value="P:fruit dehiscence"/>
    <property type="evidence" value="ECO:0007669"/>
    <property type="project" value="UniProtKB-ARBA"/>
</dbReference>
<comment type="catalytic activity">
    <reaction evidence="10">
        <text>(1,4-alpha-D-galacturonosyl)n+m + H2O = (1,4-alpha-D-galacturonosyl)n + (1,4-alpha-D-galacturonosyl)m.</text>
        <dbReference type="EC" id="3.2.1.15"/>
    </reaction>
</comment>
<keyword evidence="7 12" id="KW-0378">Hydrolase</keyword>
<evidence type="ECO:0000256" key="2">
    <source>
        <dbReference type="ARBA" id="ARBA00008834"/>
    </source>
</evidence>
<evidence type="ECO:0000256" key="3">
    <source>
        <dbReference type="ARBA" id="ARBA00012736"/>
    </source>
</evidence>
<protein>
    <recommendedName>
        <fullName evidence="3">endo-polygalacturonase</fullName>
        <ecNumber evidence="3">3.2.1.15</ecNumber>
    </recommendedName>
</protein>
<dbReference type="SMART" id="SM00710">
    <property type="entry name" value="PbH1"/>
    <property type="match status" value="4"/>
</dbReference>
<reference evidence="13 14" key="1">
    <citation type="journal article" date="2024" name="Plant J.">
        <title>Genome sequences and population genomics reveal climatic adaptation and genomic divergence between two closely related sweetgum species.</title>
        <authorList>
            <person name="Xu W.Q."/>
            <person name="Ren C.Q."/>
            <person name="Zhang X.Y."/>
            <person name="Comes H.P."/>
            <person name="Liu X.H."/>
            <person name="Li Y.G."/>
            <person name="Kettle C.J."/>
            <person name="Jalonen R."/>
            <person name="Gaisberger H."/>
            <person name="Ma Y.Z."/>
            <person name="Qiu Y.X."/>
        </authorList>
    </citation>
    <scope>NUCLEOTIDE SEQUENCE [LARGE SCALE GENOMIC DNA]</scope>
    <source>
        <strain evidence="13">Hangzhou</strain>
    </source>
</reference>
<evidence type="ECO:0000256" key="11">
    <source>
        <dbReference type="PROSITE-ProRule" id="PRU10052"/>
    </source>
</evidence>
<evidence type="ECO:0000256" key="5">
    <source>
        <dbReference type="ARBA" id="ARBA00022525"/>
    </source>
</evidence>
<comment type="subcellular location">
    <subcellularLocation>
        <location evidence="1">Secreted</location>
        <location evidence="1">Cell wall</location>
    </subcellularLocation>
</comment>
<proteinExistence type="inferred from homology"/>
<name>A0AAP0RQT3_LIQFO</name>
<dbReference type="EMBL" id="JBBPBK010000006">
    <property type="protein sequence ID" value="KAK9282738.1"/>
    <property type="molecule type" value="Genomic_DNA"/>
</dbReference>
<feature type="active site" evidence="11">
    <location>
        <position position="315"/>
    </location>
</feature>
<gene>
    <name evidence="13" type="ORF">L1049_010958</name>
</gene>
<dbReference type="InterPro" id="IPR000743">
    <property type="entry name" value="Glyco_hydro_28"/>
</dbReference>
<dbReference type="Pfam" id="PF00295">
    <property type="entry name" value="Glyco_hydro_28"/>
    <property type="match status" value="1"/>
</dbReference>